<dbReference type="EMBL" id="FNNE01000005">
    <property type="protein sequence ID" value="SDW98625.1"/>
    <property type="molecule type" value="Genomic_DNA"/>
</dbReference>
<keyword evidence="4" id="KW-1133">Transmembrane helix</keyword>
<comment type="cofactor">
    <cofactor evidence="1">
        <name>Mg(2+)</name>
        <dbReference type="ChEBI" id="CHEBI:18420"/>
    </cofactor>
</comment>
<dbReference type="SUPFAM" id="SSF49785">
    <property type="entry name" value="Galactose-binding domain-like"/>
    <property type="match status" value="1"/>
</dbReference>
<dbReference type="InterPro" id="IPR050469">
    <property type="entry name" value="Diguanylate_Cyclase"/>
</dbReference>
<evidence type="ECO:0000313" key="7">
    <source>
        <dbReference type="EMBL" id="SDW98625.1"/>
    </source>
</evidence>
<dbReference type="AlphaFoldDB" id="A0A1H2Y0X0"/>
<reference evidence="7 8" key="1">
    <citation type="submission" date="2016-10" db="EMBL/GenBank/DDBJ databases">
        <authorList>
            <person name="de Groot N.N."/>
        </authorList>
    </citation>
    <scope>NUCLEOTIDE SEQUENCE [LARGE SCALE GENOMIC DNA]</scope>
    <source>
        <strain evidence="7 8">CGMCC 1.7059</strain>
    </source>
</reference>
<evidence type="ECO:0000256" key="4">
    <source>
        <dbReference type="SAM" id="Phobius"/>
    </source>
</evidence>
<dbReference type="InterPro" id="IPR029787">
    <property type="entry name" value="Nucleotide_cyclase"/>
</dbReference>
<dbReference type="FunFam" id="3.30.70.270:FF:000001">
    <property type="entry name" value="Diguanylate cyclase domain protein"/>
    <property type="match status" value="1"/>
</dbReference>
<keyword evidence="8" id="KW-1185">Reference proteome</keyword>
<dbReference type="GO" id="GO:1902201">
    <property type="term" value="P:negative regulation of bacterial-type flagellum-dependent cell motility"/>
    <property type="evidence" value="ECO:0007669"/>
    <property type="project" value="TreeGrafter"/>
</dbReference>
<dbReference type="Proteomes" id="UP000199675">
    <property type="component" value="Unassembled WGS sequence"/>
</dbReference>
<feature type="signal peptide" evidence="5">
    <location>
        <begin position="1"/>
        <end position="23"/>
    </location>
</feature>
<feature type="transmembrane region" description="Helical" evidence="4">
    <location>
        <begin position="213"/>
        <end position="235"/>
    </location>
</feature>
<keyword evidence="4" id="KW-0472">Membrane</keyword>
<feature type="transmembrane region" description="Helical" evidence="4">
    <location>
        <begin position="241"/>
        <end position="262"/>
    </location>
</feature>
<dbReference type="InterPro" id="IPR000160">
    <property type="entry name" value="GGDEF_dom"/>
</dbReference>
<feature type="transmembrane region" description="Helical" evidence="4">
    <location>
        <begin position="299"/>
        <end position="318"/>
    </location>
</feature>
<dbReference type="InterPro" id="IPR043128">
    <property type="entry name" value="Rev_trsase/Diguanyl_cyclase"/>
</dbReference>
<dbReference type="SUPFAM" id="SSF55073">
    <property type="entry name" value="Nucleotide cyclase"/>
    <property type="match status" value="1"/>
</dbReference>
<dbReference type="GO" id="GO:0043709">
    <property type="term" value="P:cell adhesion involved in single-species biofilm formation"/>
    <property type="evidence" value="ECO:0007669"/>
    <property type="project" value="TreeGrafter"/>
</dbReference>
<keyword evidence="4" id="KW-0812">Transmembrane</keyword>
<protein>
    <recommendedName>
        <fullName evidence="2">diguanylate cyclase</fullName>
        <ecNumber evidence="2">2.7.7.65</ecNumber>
    </recommendedName>
</protein>
<evidence type="ECO:0000256" key="3">
    <source>
        <dbReference type="ARBA" id="ARBA00034247"/>
    </source>
</evidence>
<dbReference type="EC" id="2.7.7.65" evidence="2"/>
<feature type="transmembrane region" description="Helical" evidence="4">
    <location>
        <begin position="274"/>
        <end position="293"/>
    </location>
</feature>
<evidence type="ECO:0000259" key="6">
    <source>
        <dbReference type="PROSITE" id="PS50887"/>
    </source>
</evidence>
<dbReference type="CDD" id="cd01949">
    <property type="entry name" value="GGDEF"/>
    <property type="match status" value="1"/>
</dbReference>
<dbReference type="Pfam" id="PF00990">
    <property type="entry name" value="GGDEF"/>
    <property type="match status" value="1"/>
</dbReference>
<dbReference type="PANTHER" id="PTHR45138:SF9">
    <property type="entry name" value="DIGUANYLATE CYCLASE DGCM-RELATED"/>
    <property type="match status" value="1"/>
</dbReference>
<feature type="transmembrane region" description="Helical" evidence="4">
    <location>
        <begin position="359"/>
        <end position="379"/>
    </location>
</feature>
<name>A0A1H2Y0X0_9GAMM</name>
<feature type="domain" description="GGDEF" evidence="6">
    <location>
        <begin position="619"/>
        <end position="751"/>
    </location>
</feature>
<evidence type="ECO:0000313" key="8">
    <source>
        <dbReference type="Proteomes" id="UP000199675"/>
    </source>
</evidence>
<dbReference type="OrthoDB" id="9803824at2"/>
<dbReference type="PROSITE" id="PS50887">
    <property type="entry name" value="GGDEF"/>
    <property type="match status" value="1"/>
</dbReference>
<evidence type="ECO:0000256" key="1">
    <source>
        <dbReference type="ARBA" id="ARBA00001946"/>
    </source>
</evidence>
<proteinExistence type="predicted"/>
<feature type="chain" id="PRO_5011673510" description="diguanylate cyclase" evidence="5">
    <location>
        <begin position="24"/>
        <end position="751"/>
    </location>
</feature>
<evidence type="ECO:0000256" key="5">
    <source>
        <dbReference type="SAM" id="SignalP"/>
    </source>
</evidence>
<dbReference type="GO" id="GO:0052621">
    <property type="term" value="F:diguanylate cyclase activity"/>
    <property type="evidence" value="ECO:0007669"/>
    <property type="project" value="UniProtKB-EC"/>
</dbReference>
<gene>
    <name evidence="7" type="ORF">SAMN04487960_105221</name>
</gene>
<accession>A0A1H2Y0X0</accession>
<dbReference type="STRING" id="488533.SAMN04487960_105221"/>
<sequence length="751" mass="83346">MCQSLLRTLWFVIGVMIAGPVFAQPSALDLQEGWQYRWGDSPFNAQGQPLWALEPEAGEWHDIGFPSNPPDRRGRSNVWYRVTLPEGSWHDPVLYIYSVDLIVEVYLSGERIYRYGTFDEHGQGQFEGWPWHAIDLPPDFTGKSLYFRIFSNYTDIGLWGEVQILDRQGLYMGILSQSIESLAVAAFSGLIALLAVAFALVQAERRSFASVALFSFSIGVMLVAESQASLLIVHAPLFWDYLAAGAYFTVPVAIALLLAQWLSNTRPKVIGWIWKLHLVYLVGALGMALLGLVDLSSTFPPFDALLAVTTVILFVSVLRRWRTVNVEQRLIIACYALLAGLLLLDMAVAHSLLPWGRVPVNHGALVFSLAIVAISLLHYRRTQQAIHLLNHSLERKVGERTRKLEQLAQRERVRAHQLAVDNERARYLSDLVVELQNCHSLKEGITLWAGRLVELCQPLSGRAYARLEQQGGLMLMAEWGSPSAERPLPKDILDSIPPPSLYVGTTLHSELDADGAAPEYPWCLQLSLPSQSQGRFVAGVVLLESPQGEGSGDAEFHSLPLFLSLQQTMEKIAITLASLALREELERLSYEDALTGLKNRRYFEELLRHEVASARRSELPLSLLIIDIDFFKRFNDDFGHPAGDAALRAVADVLKSEVRDSDVVCRLGGEEFAVLMPGAASHPALDRAELLRRGVSDLQAGPDGPELQGLTISVGVASWPDTTRDIDQLFLVADQALYQAKQNGRNCVSAA</sequence>
<dbReference type="Gene3D" id="3.30.70.270">
    <property type="match status" value="1"/>
</dbReference>
<feature type="transmembrane region" description="Helical" evidence="4">
    <location>
        <begin position="182"/>
        <end position="201"/>
    </location>
</feature>
<keyword evidence="5" id="KW-0732">Signal</keyword>
<feature type="transmembrane region" description="Helical" evidence="4">
    <location>
        <begin position="330"/>
        <end position="353"/>
    </location>
</feature>
<dbReference type="PANTHER" id="PTHR45138">
    <property type="entry name" value="REGULATORY COMPONENTS OF SENSORY TRANSDUCTION SYSTEM"/>
    <property type="match status" value="1"/>
</dbReference>
<dbReference type="SMART" id="SM00267">
    <property type="entry name" value="GGDEF"/>
    <property type="match status" value="1"/>
</dbReference>
<dbReference type="InterPro" id="IPR008979">
    <property type="entry name" value="Galactose-bd-like_sf"/>
</dbReference>
<dbReference type="NCBIfam" id="TIGR00254">
    <property type="entry name" value="GGDEF"/>
    <property type="match status" value="1"/>
</dbReference>
<organism evidence="7 8">
    <name type="scientific">Marinobacter mobilis</name>
    <dbReference type="NCBI Taxonomy" id="488533"/>
    <lineage>
        <taxon>Bacteria</taxon>
        <taxon>Pseudomonadati</taxon>
        <taxon>Pseudomonadota</taxon>
        <taxon>Gammaproteobacteria</taxon>
        <taxon>Pseudomonadales</taxon>
        <taxon>Marinobacteraceae</taxon>
        <taxon>Marinobacter</taxon>
    </lineage>
</organism>
<comment type="catalytic activity">
    <reaction evidence="3">
        <text>2 GTP = 3',3'-c-di-GMP + 2 diphosphate</text>
        <dbReference type="Rhea" id="RHEA:24898"/>
        <dbReference type="ChEBI" id="CHEBI:33019"/>
        <dbReference type="ChEBI" id="CHEBI:37565"/>
        <dbReference type="ChEBI" id="CHEBI:58805"/>
        <dbReference type="EC" id="2.7.7.65"/>
    </reaction>
</comment>
<dbReference type="GO" id="GO:0005886">
    <property type="term" value="C:plasma membrane"/>
    <property type="evidence" value="ECO:0007669"/>
    <property type="project" value="TreeGrafter"/>
</dbReference>
<evidence type="ECO:0000256" key="2">
    <source>
        <dbReference type="ARBA" id="ARBA00012528"/>
    </source>
</evidence>